<organism evidence="8 9">
    <name type="scientific">Paraburkholderia rhizosphaerae</name>
    <dbReference type="NCBI Taxonomy" id="480658"/>
    <lineage>
        <taxon>Bacteria</taxon>
        <taxon>Pseudomonadati</taxon>
        <taxon>Pseudomonadota</taxon>
        <taxon>Betaproteobacteria</taxon>
        <taxon>Burkholderiales</taxon>
        <taxon>Burkholderiaceae</taxon>
        <taxon>Paraburkholderia</taxon>
    </lineage>
</organism>
<dbReference type="PANTHER" id="PTHR43133">
    <property type="entry name" value="RNA POLYMERASE ECF-TYPE SIGMA FACTO"/>
    <property type="match status" value="1"/>
</dbReference>
<proteinExistence type="inferred from homology"/>
<evidence type="ECO:0000256" key="1">
    <source>
        <dbReference type="ARBA" id="ARBA00010641"/>
    </source>
</evidence>
<keyword evidence="5" id="KW-0804">Transcription</keyword>
<dbReference type="NCBIfam" id="NF009197">
    <property type="entry name" value="PRK12545.1"/>
    <property type="match status" value="1"/>
</dbReference>
<dbReference type="AlphaFoldDB" id="A0A4R8M417"/>
<keyword evidence="4" id="KW-0238">DNA-binding</keyword>
<dbReference type="InterPro" id="IPR014289">
    <property type="entry name" value="RNA_pol_sigma-24-rel"/>
</dbReference>
<evidence type="ECO:0000256" key="4">
    <source>
        <dbReference type="ARBA" id="ARBA00023125"/>
    </source>
</evidence>
<dbReference type="InterPro" id="IPR036388">
    <property type="entry name" value="WH-like_DNA-bd_sf"/>
</dbReference>
<evidence type="ECO:0000256" key="2">
    <source>
        <dbReference type="ARBA" id="ARBA00023015"/>
    </source>
</evidence>
<dbReference type="NCBIfam" id="TIGR02943">
    <property type="entry name" value="Sig70_famx1"/>
    <property type="match status" value="1"/>
</dbReference>
<dbReference type="InterPro" id="IPR013249">
    <property type="entry name" value="RNA_pol_sigma70_r4_t2"/>
</dbReference>
<dbReference type="InterPro" id="IPR013325">
    <property type="entry name" value="RNA_pol_sigma_r2"/>
</dbReference>
<dbReference type="SUPFAM" id="SSF88946">
    <property type="entry name" value="Sigma2 domain of RNA polymerase sigma factors"/>
    <property type="match status" value="1"/>
</dbReference>
<evidence type="ECO:0000313" key="8">
    <source>
        <dbReference type="EMBL" id="TDY54863.1"/>
    </source>
</evidence>
<dbReference type="NCBIfam" id="TIGR02937">
    <property type="entry name" value="sigma70-ECF"/>
    <property type="match status" value="1"/>
</dbReference>
<evidence type="ECO:0000259" key="7">
    <source>
        <dbReference type="Pfam" id="PF08281"/>
    </source>
</evidence>
<dbReference type="InterPro" id="IPR007627">
    <property type="entry name" value="RNA_pol_sigma70_r2"/>
</dbReference>
<dbReference type="Proteomes" id="UP000295509">
    <property type="component" value="Unassembled WGS sequence"/>
</dbReference>
<evidence type="ECO:0000256" key="3">
    <source>
        <dbReference type="ARBA" id="ARBA00023082"/>
    </source>
</evidence>
<dbReference type="InterPro" id="IPR039425">
    <property type="entry name" value="RNA_pol_sigma-70-like"/>
</dbReference>
<dbReference type="SUPFAM" id="SSF88659">
    <property type="entry name" value="Sigma3 and sigma4 domains of RNA polymerase sigma factors"/>
    <property type="match status" value="1"/>
</dbReference>
<evidence type="ECO:0000313" key="9">
    <source>
        <dbReference type="Proteomes" id="UP000295509"/>
    </source>
</evidence>
<dbReference type="PANTHER" id="PTHR43133:SF8">
    <property type="entry name" value="RNA POLYMERASE SIGMA FACTOR HI_1459-RELATED"/>
    <property type="match status" value="1"/>
</dbReference>
<dbReference type="Gene3D" id="1.10.10.10">
    <property type="entry name" value="Winged helix-like DNA-binding domain superfamily/Winged helix DNA-binding domain"/>
    <property type="match status" value="1"/>
</dbReference>
<sequence length="203" mass="23455">MKATIDEQAFNDPAYLATLRRDLLRFARLQLRDAAAAEDAVQEALAAAWTQADRFGGQSEHKTWVFGILRHKLVDTLRARQRTINLSALDDELDGEELLDRELFKDNGHWSRDAQPRSWPTPETALRQQQFWTLFEMCLELLPEQIGRVFMMREFLDLETTEICSELEMTANHCSVLIYRARLRLRTCLTEKGLSSGDVHGEM</sequence>
<comment type="caution">
    <text evidence="8">The sequence shown here is derived from an EMBL/GenBank/DDBJ whole genome shotgun (WGS) entry which is preliminary data.</text>
</comment>
<dbReference type="Gene3D" id="1.10.1740.10">
    <property type="match status" value="1"/>
</dbReference>
<dbReference type="Pfam" id="PF04542">
    <property type="entry name" value="Sigma70_r2"/>
    <property type="match status" value="1"/>
</dbReference>
<dbReference type="OrthoDB" id="9782108at2"/>
<dbReference type="EMBL" id="SORE01000001">
    <property type="protein sequence ID" value="TDY54863.1"/>
    <property type="molecule type" value="Genomic_DNA"/>
</dbReference>
<keyword evidence="9" id="KW-1185">Reference proteome</keyword>
<feature type="domain" description="RNA polymerase sigma factor 70 region 4 type 2" evidence="7">
    <location>
        <begin position="135"/>
        <end position="185"/>
    </location>
</feature>
<gene>
    <name evidence="8" type="ORF">BX592_101319</name>
</gene>
<dbReference type="GO" id="GO:0016987">
    <property type="term" value="F:sigma factor activity"/>
    <property type="evidence" value="ECO:0007669"/>
    <property type="project" value="UniProtKB-KW"/>
</dbReference>
<feature type="domain" description="RNA polymerase sigma-70 region 2" evidence="6">
    <location>
        <begin position="19"/>
        <end position="83"/>
    </location>
</feature>
<dbReference type="Pfam" id="PF08281">
    <property type="entry name" value="Sigma70_r4_2"/>
    <property type="match status" value="1"/>
</dbReference>
<dbReference type="GO" id="GO:0003677">
    <property type="term" value="F:DNA binding"/>
    <property type="evidence" value="ECO:0007669"/>
    <property type="project" value="UniProtKB-KW"/>
</dbReference>
<accession>A0A4R8M417</accession>
<name>A0A4R8M417_9BURK</name>
<evidence type="ECO:0000256" key="5">
    <source>
        <dbReference type="ARBA" id="ARBA00023163"/>
    </source>
</evidence>
<protein>
    <submittedName>
        <fullName evidence="8">RNA polymerase sigma-70 factor (ECF subfamily)</fullName>
    </submittedName>
</protein>
<reference evidence="8 9" key="1">
    <citation type="submission" date="2019-03" db="EMBL/GenBank/DDBJ databases">
        <title>Genomic Encyclopedia of Type Strains, Phase III (KMG-III): the genomes of soil and plant-associated and newly described type strains.</title>
        <authorList>
            <person name="Whitman W."/>
        </authorList>
    </citation>
    <scope>NUCLEOTIDE SEQUENCE [LARGE SCALE GENOMIC DNA]</scope>
    <source>
        <strain evidence="8 9">LMG 29544</strain>
    </source>
</reference>
<dbReference type="GO" id="GO:0006352">
    <property type="term" value="P:DNA-templated transcription initiation"/>
    <property type="evidence" value="ECO:0007669"/>
    <property type="project" value="InterPro"/>
</dbReference>
<dbReference type="RefSeq" id="WP_134189878.1">
    <property type="nucleotide sequence ID" value="NZ_JBHLUW010000027.1"/>
</dbReference>
<keyword evidence="3" id="KW-0731">Sigma factor</keyword>
<comment type="similarity">
    <text evidence="1">Belongs to the sigma-70 factor family. ECF subfamily.</text>
</comment>
<dbReference type="InterPro" id="IPR014284">
    <property type="entry name" value="RNA_pol_sigma-70_dom"/>
</dbReference>
<keyword evidence="2" id="KW-0805">Transcription regulation</keyword>
<evidence type="ECO:0000259" key="6">
    <source>
        <dbReference type="Pfam" id="PF04542"/>
    </source>
</evidence>
<dbReference type="InterPro" id="IPR013324">
    <property type="entry name" value="RNA_pol_sigma_r3/r4-like"/>
</dbReference>